<evidence type="ECO:0000313" key="11">
    <source>
        <dbReference type="EMBL" id="PPI15358.1"/>
    </source>
</evidence>
<keyword evidence="2 8" id="KW-1003">Cell membrane</keyword>
<comment type="similarity">
    <text evidence="8">Belongs to the CN hydrolase family. Apolipoprotein N-acyltransferase subfamily.</text>
</comment>
<reference evidence="10 12" key="1">
    <citation type="submission" date="2015-04" db="EMBL/GenBank/DDBJ databases">
        <title>Draft genome sequence of Rathayibacter toxicus strain FH-142 (AKA 70134 or CS 32), a Western Australian isolate.</title>
        <authorList>
            <consortium name="Consortium for Microbial Forensics and Genomics (microFORGE)"/>
            <person name="Knight B.M."/>
            <person name="Roberts D.P."/>
            <person name="Lin D."/>
            <person name="Hari K."/>
            <person name="Fletcher J."/>
            <person name="Melcher U."/>
            <person name="Blagden T."/>
            <person name="Luster D.G."/>
            <person name="Sechler A.J."/>
            <person name="Schneider W.L."/>
            <person name="Winegar R.A."/>
        </authorList>
    </citation>
    <scope>NUCLEOTIDE SEQUENCE [LARGE SCALE GENOMIC DNA]</scope>
    <source>
        <strain evidence="10 12">FH142</strain>
    </source>
</reference>
<dbReference type="EMBL" id="LBFI01000044">
    <property type="protein sequence ID" value="KKM45378.1"/>
    <property type="molecule type" value="Genomic_DNA"/>
</dbReference>
<accession>A0A0C5B9Y3</accession>
<evidence type="ECO:0000313" key="12">
    <source>
        <dbReference type="Proteomes" id="UP000052979"/>
    </source>
</evidence>
<evidence type="ECO:0000313" key="13">
    <source>
        <dbReference type="Proteomes" id="UP000237966"/>
    </source>
</evidence>
<dbReference type="GO" id="GO:0042158">
    <property type="term" value="P:lipoprotein biosynthetic process"/>
    <property type="evidence" value="ECO:0007669"/>
    <property type="project" value="UniProtKB-UniRule"/>
</dbReference>
<feature type="transmembrane region" description="Helical" evidence="8">
    <location>
        <begin position="90"/>
        <end position="110"/>
    </location>
</feature>
<dbReference type="GO" id="GO:0005886">
    <property type="term" value="C:plasma membrane"/>
    <property type="evidence" value="ECO:0007669"/>
    <property type="project" value="UniProtKB-SubCell"/>
</dbReference>
<name>A0A0C5B9Y3_9MICO</name>
<evidence type="ECO:0000313" key="10">
    <source>
        <dbReference type="EMBL" id="KKM45378.1"/>
    </source>
</evidence>
<dbReference type="Gene3D" id="3.60.110.10">
    <property type="entry name" value="Carbon-nitrogen hydrolase"/>
    <property type="match status" value="1"/>
</dbReference>
<dbReference type="PANTHER" id="PTHR38686:SF1">
    <property type="entry name" value="APOLIPOPROTEIN N-ACYLTRANSFERASE"/>
    <property type="match status" value="1"/>
</dbReference>
<evidence type="ECO:0000256" key="6">
    <source>
        <dbReference type="ARBA" id="ARBA00023136"/>
    </source>
</evidence>
<comment type="caution">
    <text evidence="10">The sequence shown here is derived from an EMBL/GenBank/DDBJ whole genome shotgun (WGS) entry which is preliminary data.</text>
</comment>
<dbReference type="KEGG" id="rtx:TI83_06415"/>
<feature type="transmembrane region" description="Helical" evidence="8">
    <location>
        <begin position="63"/>
        <end position="84"/>
    </location>
</feature>
<feature type="transmembrane region" description="Helical" evidence="8">
    <location>
        <begin position="122"/>
        <end position="139"/>
    </location>
</feature>
<keyword evidence="6 8" id="KW-0472">Membrane</keyword>
<dbReference type="EC" id="2.3.1.269" evidence="8"/>
<dbReference type="UniPathway" id="UPA00666"/>
<dbReference type="Pfam" id="PF20154">
    <property type="entry name" value="LNT_N"/>
    <property type="match status" value="1"/>
</dbReference>
<protein>
    <recommendedName>
        <fullName evidence="8">Apolipoprotein N-acyltransferase</fullName>
        <shortName evidence="8">ALP N-acyltransferase</shortName>
        <ecNumber evidence="8">2.3.1.269</ecNumber>
    </recommendedName>
</protein>
<organism evidence="10 12">
    <name type="scientific">Rathayibacter toxicus</name>
    <dbReference type="NCBI Taxonomy" id="145458"/>
    <lineage>
        <taxon>Bacteria</taxon>
        <taxon>Bacillati</taxon>
        <taxon>Actinomycetota</taxon>
        <taxon>Actinomycetes</taxon>
        <taxon>Micrococcales</taxon>
        <taxon>Microbacteriaceae</taxon>
        <taxon>Rathayibacter</taxon>
    </lineage>
</organism>
<dbReference type="GO" id="GO:0016410">
    <property type="term" value="F:N-acyltransferase activity"/>
    <property type="evidence" value="ECO:0007669"/>
    <property type="project" value="UniProtKB-UniRule"/>
</dbReference>
<keyword evidence="11" id="KW-0449">Lipoprotein</keyword>
<dbReference type="eggNOG" id="COG0815">
    <property type="taxonomic scope" value="Bacteria"/>
</dbReference>
<dbReference type="InterPro" id="IPR004563">
    <property type="entry name" value="Apolipo_AcylTrfase"/>
</dbReference>
<reference evidence="11 13" key="2">
    <citation type="submission" date="2018-02" db="EMBL/GenBank/DDBJ databases">
        <title>Bacteriophage NCPPB3778 and a type I-E CRISPR drive the evolution of the US Biological Select Agent, Rathayibacter toxicus.</title>
        <authorList>
            <person name="Davis E.W.II."/>
            <person name="Tabima J.F."/>
            <person name="Weisberg A.J."/>
            <person name="Lopes L.D."/>
            <person name="Wiseman M.S."/>
            <person name="Wiseman M.S."/>
            <person name="Pupko T."/>
            <person name="Belcher M.S."/>
            <person name="Sechler A.J."/>
            <person name="Tancos M.A."/>
            <person name="Schroeder B.K."/>
            <person name="Murray T.D."/>
            <person name="Luster D.G."/>
            <person name="Schneider W.L."/>
            <person name="Rogers E."/>
            <person name="Andreote F.D."/>
            <person name="Grunwald N.J."/>
            <person name="Putnam M.L."/>
            <person name="Chang J.H."/>
        </authorList>
    </citation>
    <scope>NUCLEOTIDE SEQUENCE [LARGE SCALE GENOMIC DNA]</scope>
    <source>
        <strain evidence="11 13">FH99</strain>
    </source>
</reference>
<evidence type="ECO:0000256" key="1">
    <source>
        <dbReference type="ARBA" id="ARBA00004651"/>
    </source>
</evidence>
<dbReference type="Pfam" id="PF00795">
    <property type="entry name" value="CN_hydrolase"/>
    <property type="match status" value="1"/>
</dbReference>
<proteinExistence type="inferred from homology"/>
<feature type="transmembrane region" description="Helical" evidence="8">
    <location>
        <begin position="40"/>
        <end position="56"/>
    </location>
</feature>
<dbReference type="PANTHER" id="PTHR38686">
    <property type="entry name" value="APOLIPOPROTEIN N-ACYLTRANSFERASE"/>
    <property type="match status" value="1"/>
</dbReference>
<feature type="transmembrane region" description="Helical" evidence="8">
    <location>
        <begin position="487"/>
        <end position="507"/>
    </location>
</feature>
<keyword evidence="4 8" id="KW-0812">Transmembrane</keyword>
<comment type="pathway">
    <text evidence="8">Protein modification; lipoprotein biosynthesis (N-acyl transfer).</text>
</comment>
<evidence type="ECO:0000256" key="2">
    <source>
        <dbReference type="ARBA" id="ARBA00022475"/>
    </source>
</evidence>
<dbReference type="Proteomes" id="UP000052979">
    <property type="component" value="Unassembled WGS sequence"/>
</dbReference>
<dbReference type="InterPro" id="IPR045378">
    <property type="entry name" value="LNT_N"/>
</dbReference>
<gene>
    <name evidence="8 11" type="primary">lnt</name>
    <name evidence="11" type="ORF">C5C51_06195</name>
    <name evidence="10" type="ORF">VT73_07060</name>
</gene>
<keyword evidence="5 8" id="KW-1133">Transmembrane helix</keyword>
<dbReference type="KEGG" id="rtc:APU90_00065"/>
<evidence type="ECO:0000256" key="7">
    <source>
        <dbReference type="ARBA" id="ARBA00023315"/>
    </source>
</evidence>
<evidence type="ECO:0000259" key="9">
    <source>
        <dbReference type="PROSITE" id="PS50263"/>
    </source>
</evidence>
<dbReference type="SUPFAM" id="SSF56317">
    <property type="entry name" value="Carbon-nitrogen hydrolase"/>
    <property type="match status" value="1"/>
</dbReference>
<dbReference type="CDD" id="cd07571">
    <property type="entry name" value="ALP_N-acyl_transferase"/>
    <property type="match status" value="1"/>
</dbReference>
<sequence>MRFPVLPPPDGRTAPLWLALVLAAVGGAVLDRGFPDSDVWPLAIVGAAAIFLALAGRGFWSGILVGFVGGGVFWAVHISWLTLYLGPVPWLALTVVQAVFFAVAAGLMAVVSTRCHRVWRGAFGRLVGLPSLLAALWVGRETVTNVWPYGGFAWGRLAFSQSTSPLAGLAAWIGLAGLGFVVAFLAAVLAQALREVSLPVFVRASAVVGFTLVALLVPTWPAPAEATTRIAAVQGDSDAGLFSPSPRGQILSDHTSATLPILHERVDMVVWPENGVDVDPTRTAQSAAVLNYLSRSMNAPFIVGTITHPSNNVFYNSSLLWKAEEGAIQIYDKAHPVPFAENMPDRAFWRTLAPNLVDMVSRDYSIGTRPNVFDVNGVRAGIAICFDISDDNLINNMVDGGAQMILGQTNNADFGRTDESVQQLAIARLRAIETGRSVVNISTVGTSAIIGPDGSTLDSLPWFEPGAMVDAVPLASTMTPAFTWARNLGWCFLAVGLVGVFSVNLSTRERRFR</sequence>
<dbReference type="EMBL" id="PSWU01000007">
    <property type="protein sequence ID" value="PPI15358.1"/>
    <property type="molecule type" value="Genomic_DNA"/>
</dbReference>
<feature type="transmembrane region" description="Helical" evidence="8">
    <location>
        <begin position="200"/>
        <end position="220"/>
    </location>
</feature>
<keyword evidence="3 8" id="KW-0808">Transferase</keyword>
<dbReference type="PROSITE" id="PS50263">
    <property type="entry name" value="CN_HYDROLASE"/>
    <property type="match status" value="1"/>
</dbReference>
<dbReference type="GeneID" id="93667075"/>
<dbReference type="NCBIfam" id="TIGR00546">
    <property type="entry name" value="lnt"/>
    <property type="match status" value="1"/>
</dbReference>
<dbReference type="PATRIC" id="fig|145458.7.peg.1469"/>
<dbReference type="OrthoDB" id="9804277at2"/>
<dbReference type="InterPro" id="IPR036526">
    <property type="entry name" value="C-N_Hydrolase_sf"/>
</dbReference>
<evidence type="ECO:0000256" key="3">
    <source>
        <dbReference type="ARBA" id="ARBA00022679"/>
    </source>
</evidence>
<comment type="catalytic activity">
    <reaction evidence="8">
        <text>N-terminal S-1,2-diacyl-sn-glyceryl-L-cysteinyl-[lipoprotein] + a glycerophospholipid = N-acyl-S-1,2-diacyl-sn-glyceryl-L-cysteinyl-[lipoprotein] + a 2-acyl-sn-glycero-3-phospholipid + H(+)</text>
        <dbReference type="Rhea" id="RHEA:48228"/>
        <dbReference type="Rhea" id="RHEA-COMP:14681"/>
        <dbReference type="Rhea" id="RHEA-COMP:14684"/>
        <dbReference type="ChEBI" id="CHEBI:15378"/>
        <dbReference type="ChEBI" id="CHEBI:136912"/>
        <dbReference type="ChEBI" id="CHEBI:140656"/>
        <dbReference type="ChEBI" id="CHEBI:140657"/>
        <dbReference type="ChEBI" id="CHEBI:140660"/>
        <dbReference type="EC" id="2.3.1.269"/>
    </reaction>
</comment>
<feature type="transmembrane region" description="Helical" evidence="8">
    <location>
        <begin position="169"/>
        <end position="193"/>
    </location>
</feature>
<comment type="subcellular location">
    <subcellularLocation>
        <location evidence="1 8">Cell membrane</location>
        <topology evidence="1 8">Multi-pass membrane protein</topology>
    </subcellularLocation>
</comment>
<keyword evidence="7 8" id="KW-0012">Acyltransferase</keyword>
<dbReference type="Proteomes" id="UP000237966">
    <property type="component" value="Unassembled WGS sequence"/>
</dbReference>
<comment type="function">
    <text evidence="8">Catalyzes the phospholipid dependent N-acylation of the N-terminal cysteine of apolipoprotein, the last step in lipoprotein maturation.</text>
</comment>
<evidence type="ECO:0000256" key="5">
    <source>
        <dbReference type="ARBA" id="ARBA00022989"/>
    </source>
</evidence>
<evidence type="ECO:0000256" key="4">
    <source>
        <dbReference type="ARBA" id="ARBA00022692"/>
    </source>
</evidence>
<dbReference type="STRING" id="145458.APU90_00065"/>
<dbReference type="RefSeq" id="WP_042734078.1">
    <property type="nucleotide sequence ID" value="NZ_CP010848.1"/>
</dbReference>
<keyword evidence="12" id="KW-1185">Reference proteome</keyword>
<evidence type="ECO:0000256" key="8">
    <source>
        <dbReference type="HAMAP-Rule" id="MF_01148"/>
    </source>
</evidence>
<dbReference type="HAMAP" id="MF_01148">
    <property type="entry name" value="Lnt"/>
    <property type="match status" value="1"/>
</dbReference>
<dbReference type="AlphaFoldDB" id="A0A0C5B9Y3"/>
<dbReference type="InterPro" id="IPR003010">
    <property type="entry name" value="C-N_Hydrolase"/>
</dbReference>
<feature type="domain" description="CN hydrolase" evidence="9">
    <location>
        <begin position="228"/>
        <end position="474"/>
    </location>
</feature>